<dbReference type="OrthoDB" id="3646419at2759"/>
<evidence type="ECO:0000313" key="3">
    <source>
        <dbReference type="Proteomes" id="UP001056384"/>
    </source>
</evidence>
<dbReference type="AlphaFoldDB" id="A0A9Q9AHF0"/>
<evidence type="ECO:0000256" key="1">
    <source>
        <dbReference type="SAM" id="MobiDB-lite"/>
    </source>
</evidence>
<evidence type="ECO:0000313" key="2">
    <source>
        <dbReference type="EMBL" id="USW49459.1"/>
    </source>
</evidence>
<feature type="compositionally biased region" description="Low complexity" evidence="1">
    <location>
        <begin position="52"/>
        <end position="66"/>
    </location>
</feature>
<organism evidence="2 3">
    <name type="scientific">Septoria linicola</name>
    <dbReference type="NCBI Taxonomy" id="215465"/>
    <lineage>
        <taxon>Eukaryota</taxon>
        <taxon>Fungi</taxon>
        <taxon>Dikarya</taxon>
        <taxon>Ascomycota</taxon>
        <taxon>Pezizomycotina</taxon>
        <taxon>Dothideomycetes</taxon>
        <taxon>Dothideomycetidae</taxon>
        <taxon>Mycosphaerellales</taxon>
        <taxon>Mycosphaerellaceae</taxon>
        <taxon>Septoria</taxon>
    </lineage>
</organism>
<dbReference type="InterPro" id="IPR036420">
    <property type="entry name" value="BRCT_dom_sf"/>
</dbReference>
<accession>A0A9Q9AHF0</accession>
<feature type="region of interest" description="Disordered" evidence="1">
    <location>
        <begin position="43"/>
        <end position="74"/>
    </location>
</feature>
<proteinExistence type="predicted"/>
<dbReference type="SUPFAM" id="SSF52113">
    <property type="entry name" value="BRCT domain"/>
    <property type="match status" value="1"/>
</dbReference>
<sequence>MAGGKSVYIVTGEEIIGVYSTENAANAVMETITGAVVETHEIKTTGKKGGAKRSSSDAADGSSPAAKKSKKADATPLTGVADVFMGKNICFLGTMKLRRDALEKSATNHGGTITKKAEDADIIVKGAHISEGQSKDLTDNGRETITEQDFKVWLTTGEEQ</sequence>
<dbReference type="Gene3D" id="3.40.50.10190">
    <property type="entry name" value="BRCT domain"/>
    <property type="match status" value="1"/>
</dbReference>
<gene>
    <name evidence="2" type="ORF">Slin15195_G027780</name>
</gene>
<reference evidence="2" key="1">
    <citation type="submission" date="2022-06" db="EMBL/GenBank/DDBJ databases">
        <title>Complete genome sequences of two strains of the flax pathogen Septoria linicola.</title>
        <authorList>
            <person name="Lapalu N."/>
            <person name="Simon A."/>
            <person name="Demenou B."/>
            <person name="Paumier D."/>
            <person name="Guillot M.-P."/>
            <person name="Gout L."/>
            <person name="Valade R."/>
        </authorList>
    </citation>
    <scope>NUCLEOTIDE SEQUENCE</scope>
    <source>
        <strain evidence="2">SE15195</strain>
    </source>
</reference>
<protein>
    <submittedName>
        <fullName evidence="2">BRCT domain superfamily protein</fullName>
    </submittedName>
</protein>
<keyword evidence="3" id="KW-1185">Reference proteome</keyword>
<dbReference type="EMBL" id="CP099419">
    <property type="protein sequence ID" value="USW49459.1"/>
    <property type="molecule type" value="Genomic_DNA"/>
</dbReference>
<name>A0A9Q9AHF0_9PEZI</name>
<dbReference type="Proteomes" id="UP001056384">
    <property type="component" value="Chromosome 2"/>
</dbReference>